<accession>A0A9X2AZ36</accession>
<evidence type="ECO:0000313" key="4">
    <source>
        <dbReference type="Proteomes" id="UP001139488"/>
    </source>
</evidence>
<dbReference type="SUPFAM" id="SSF53448">
    <property type="entry name" value="Nucleotide-diphospho-sugar transferases"/>
    <property type="match status" value="1"/>
</dbReference>
<dbReference type="Pfam" id="PF00535">
    <property type="entry name" value="Glycos_transf_2"/>
    <property type="match status" value="1"/>
</dbReference>
<evidence type="ECO:0000256" key="1">
    <source>
        <dbReference type="SAM" id="Phobius"/>
    </source>
</evidence>
<dbReference type="InterPro" id="IPR029044">
    <property type="entry name" value="Nucleotide-diphossugar_trans"/>
</dbReference>
<keyword evidence="1" id="KW-1133">Transmembrane helix</keyword>
<dbReference type="Gene3D" id="3.90.550.10">
    <property type="entry name" value="Spore Coat Polysaccharide Biosynthesis Protein SpsA, Chain A"/>
    <property type="match status" value="1"/>
</dbReference>
<sequence length="310" mass="35068">MKNEHRVAVIIPCLNEEGAIGKTVSEFKRTLPDADIYVYDNNSTDNTILEARNSGALVYKEKRQGKGHVVKRMFFDVEADVYILVDGDNTYDATIAPFLVEQMLREKIDMITATRNFQDHSFPPGHILGNRIFSKLINTFFNAELTDVFSGYRFMTRRFVKSIPIVSNGFEIETELTVHAQQIRASTLEVPSNYGSRPIETKSKLSTYSDGFKILRFILFLLRDVKPFLFFSAISFMLTCTSLSLGVPVISEFYDTGLVERFPTAILSSGIGLIAVMCFFTGIILDSISRSRLETKKINFLSITNNIENL</sequence>
<gene>
    <name evidence="3" type="ORF">LNL84_09840</name>
</gene>
<dbReference type="InterPro" id="IPR001173">
    <property type="entry name" value="Glyco_trans_2-like"/>
</dbReference>
<dbReference type="Proteomes" id="UP001139488">
    <property type="component" value="Unassembled WGS sequence"/>
</dbReference>
<reference evidence="3" key="1">
    <citation type="submission" date="2021-11" db="EMBL/GenBank/DDBJ databases">
        <title>Vibrio ZSDE26 sp. nov. and Vibrio ZSDZ34 sp. nov., isolated from coastal seawater in Qingdao.</title>
        <authorList>
            <person name="Zhang P."/>
        </authorList>
    </citation>
    <scope>NUCLEOTIDE SEQUENCE</scope>
    <source>
        <strain evidence="3">ZSDZ34</strain>
    </source>
</reference>
<dbReference type="RefSeq" id="WP_244357066.1">
    <property type="nucleotide sequence ID" value="NZ_JAJNNZ010000006.1"/>
</dbReference>
<dbReference type="AlphaFoldDB" id="A0A9X2AZ36"/>
<keyword evidence="4" id="KW-1185">Reference proteome</keyword>
<dbReference type="EMBL" id="JAJNNZ010000006">
    <property type="protein sequence ID" value="MCJ2377128.1"/>
    <property type="molecule type" value="Genomic_DNA"/>
</dbReference>
<dbReference type="PANTHER" id="PTHR48090">
    <property type="entry name" value="UNDECAPRENYL-PHOSPHATE 4-DEOXY-4-FORMAMIDO-L-ARABINOSE TRANSFERASE-RELATED"/>
    <property type="match status" value="1"/>
</dbReference>
<keyword evidence="1" id="KW-0472">Membrane</keyword>
<organism evidence="3 4">
    <name type="scientific">Vibrio gelatinilyticus</name>
    <dbReference type="NCBI Taxonomy" id="2893468"/>
    <lineage>
        <taxon>Bacteria</taxon>
        <taxon>Pseudomonadati</taxon>
        <taxon>Pseudomonadota</taxon>
        <taxon>Gammaproteobacteria</taxon>
        <taxon>Vibrionales</taxon>
        <taxon>Vibrionaceae</taxon>
        <taxon>Vibrio</taxon>
    </lineage>
</organism>
<evidence type="ECO:0000259" key="2">
    <source>
        <dbReference type="Pfam" id="PF00535"/>
    </source>
</evidence>
<feature type="domain" description="Glycosyltransferase 2-like" evidence="2">
    <location>
        <begin position="9"/>
        <end position="160"/>
    </location>
</feature>
<dbReference type="PANTHER" id="PTHR48090:SF7">
    <property type="entry name" value="RFBJ PROTEIN"/>
    <property type="match status" value="1"/>
</dbReference>
<protein>
    <submittedName>
        <fullName evidence="3">Glycosyltransferase family 2 protein</fullName>
    </submittedName>
</protein>
<name>A0A9X2AZ36_9VIBR</name>
<proteinExistence type="predicted"/>
<feature type="transmembrane region" description="Helical" evidence="1">
    <location>
        <begin position="262"/>
        <end position="285"/>
    </location>
</feature>
<dbReference type="InterPro" id="IPR050256">
    <property type="entry name" value="Glycosyltransferase_2"/>
</dbReference>
<evidence type="ECO:0000313" key="3">
    <source>
        <dbReference type="EMBL" id="MCJ2377128.1"/>
    </source>
</evidence>
<comment type="caution">
    <text evidence="3">The sequence shown here is derived from an EMBL/GenBank/DDBJ whole genome shotgun (WGS) entry which is preliminary data.</text>
</comment>
<dbReference type="CDD" id="cd04179">
    <property type="entry name" value="DPM_DPG-synthase_like"/>
    <property type="match status" value="1"/>
</dbReference>
<feature type="transmembrane region" description="Helical" evidence="1">
    <location>
        <begin position="228"/>
        <end position="250"/>
    </location>
</feature>
<keyword evidence="1" id="KW-0812">Transmembrane</keyword>